<evidence type="ECO:0000259" key="2">
    <source>
        <dbReference type="Pfam" id="PF07510"/>
    </source>
</evidence>
<sequence>MRTAIALAALTLVAGCGLGAPPGGGVADGRVPDGTPDAAAARTLLAGLVVAEPGTLKGYERDCDKGAACVFGRAWKDVDGDGCDQRSQVLARDLTDVKRKDGRCGVESGTLADPYTGETITSVSKIQIDHVVPLAEMWRSGAAAWPADRRVAAANDLRNLVAVQGKANQSKSDHTPDEWMPPNAAYACSYGRMYVGVKANYALTISAPERAALESALAKCG</sequence>
<accession>A0A7W7WWL7</accession>
<organism evidence="3 4">
    <name type="scientific">Saccharothrix violaceirubra</name>
    <dbReference type="NCBI Taxonomy" id="413306"/>
    <lineage>
        <taxon>Bacteria</taxon>
        <taxon>Bacillati</taxon>
        <taxon>Actinomycetota</taxon>
        <taxon>Actinomycetes</taxon>
        <taxon>Pseudonocardiales</taxon>
        <taxon>Pseudonocardiaceae</taxon>
        <taxon>Saccharothrix</taxon>
    </lineage>
</organism>
<keyword evidence="1" id="KW-0732">Signal</keyword>
<evidence type="ECO:0000313" key="3">
    <source>
        <dbReference type="EMBL" id="MBB4966122.1"/>
    </source>
</evidence>
<feature type="domain" description="GmrSD restriction endonucleases C-terminal" evidence="2">
    <location>
        <begin position="85"/>
        <end position="204"/>
    </location>
</feature>
<dbReference type="RefSeq" id="WP_184669956.1">
    <property type="nucleotide sequence ID" value="NZ_BAABAI010000005.1"/>
</dbReference>
<feature type="signal peptide" evidence="1">
    <location>
        <begin position="1"/>
        <end position="19"/>
    </location>
</feature>
<evidence type="ECO:0000256" key="1">
    <source>
        <dbReference type="SAM" id="SignalP"/>
    </source>
</evidence>
<keyword evidence="4" id="KW-1185">Reference proteome</keyword>
<evidence type="ECO:0000313" key="4">
    <source>
        <dbReference type="Proteomes" id="UP000542674"/>
    </source>
</evidence>
<feature type="chain" id="PRO_5038863290" description="GmrSD restriction endonucleases C-terminal domain-containing protein" evidence="1">
    <location>
        <begin position="20"/>
        <end position="221"/>
    </location>
</feature>
<dbReference type="Gene3D" id="1.10.30.50">
    <property type="match status" value="1"/>
</dbReference>
<dbReference type="Pfam" id="PF07510">
    <property type="entry name" value="GmrSD_C"/>
    <property type="match status" value="1"/>
</dbReference>
<name>A0A7W7WWL7_9PSEU</name>
<comment type="caution">
    <text evidence="3">The sequence shown here is derived from an EMBL/GenBank/DDBJ whole genome shotgun (WGS) entry which is preliminary data.</text>
</comment>
<dbReference type="EMBL" id="JACHJS010000001">
    <property type="protein sequence ID" value="MBB4966122.1"/>
    <property type="molecule type" value="Genomic_DNA"/>
</dbReference>
<dbReference type="AlphaFoldDB" id="A0A7W7WWL7"/>
<proteinExistence type="predicted"/>
<dbReference type="PANTHER" id="PTHR24094:SF15">
    <property type="entry name" value="AMP-DEPENDENT SYNTHETASE_LIGASE DOMAIN-CONTAINING PROTEIN-RELATED"/>
    <property type="match status" value="1"/>
</dbReference>
<reference evidence="3 4" key="1">
    <citation type="submission" date="2020-08" db="EMBL/GenBank/DDBJ databases">
        <title>Sequencing the genomes of 1000 actinobacteria strains.</title>
        <authorList>
            <person name="Klenk H.-P."/>
        </authorList>
    </citation>
    <scope>NUCLEOTIDE SEQUENCE [LARGE SCALE GENOMIC DNA]</scope>
    <source>
        <strain evidence="3 4">DSM 45084</strain>
    </source>
</reference>
<protein>
    <recommendedName>
        <fullName evidence="2">GmrSD restriction endonucleases C-terminal domain-containing protein</fullName>
    </recommendedName>
</protein>
<dbReference type="Proteomes" id="UP000542674">
    <property type="component" value="Unassembled WGS sequence"/>
</dbReference>
<dbReference type="PROSITE" id="PS51257">
    <property type="entry name" value="PROKAR_LIPOPROTEIN"/>
    <property type="match status" value="1"/>
</dbReference>
<dbReference type="InterPro" id="IPR011089">
    <property type="entry name" value="GmrSD_C"/>
</dbReference>
<gene>
    <name evidence="3" type="ORF">F4559_003481</name>
</gene>
<dbReference type="PANTHER" id="PTHR24094">
    <property type="entry name" value="SECRETED PROTEIN"/>
    <property type="match status" value="1"/>
</dbReference>